<dbReference type="OrthoDB" id="20727at2759"/>
<feature type="compositionally biased region" description="Basic and acidic residues" evidence="4">
    <location>
        <begin position="143"/>
        <end position="153"/>
    </location>
</feature>
<dbReference type="PROSITE" id="PS50297">
    <property type="entry name" value="ANK_REP_REGION"/>
    <property type="match status" value="2"/>
</dbReference>
<reference evidence="6" key="1">
    <citation type="submission" date="2025-08" db="UniProtKB">
        <authorList>
            <consortium name="RefSeq"/>
        </authorList>
    </citation>
    <scope>IDENTIFICATION</scope>
    <source>
        <tissue evidence="6">Whole organism</tissue>
    </source>
</reference>
<keyword evidence="5" id="KW-1185">Reference proteome</keyword>
<feature type="compositionally biased region" description="Basic and acidic residues" evidence="4">
    <location>
        <begin position="10"/>
        <end position="19"/>
    </location>
</feature>
<dbReference type="SUPFAM" id="SSF48403">
    <property type="entry name" value="Ankyrin repeat"/>
    <property type="match status" value="1"/>
</dbReference>
<dbReference type="PANTHER" id="PTHR46680">
    <property type="entry name" value="NF-KAPPA-B INHIBITOR ALPHA"/>
    <property type="match status" value="1"/>
</dbReference>
<dbReference type="SMART" id="SM00248">
    <property type="entry name" value="ANK"/>
    <property type="match status" value="6"/>
</dbReference>
<keyword evidence="2 3" id="KW-0040">ANK repeat</keyword>
<protein>
    <submittedName>
        <fullName evidence="6">NF-kappa-B inhibitor cactus isoform X2</fullName>
    </submittedName>
</protein>
<dbReference type="PRINTS" id="PR01415">
    <property type="entry name" value="ANKYRIN"/>
</dbReference>
<feature type="repeat" description="ANK" evidence="3">
    <location>
        <begin position="176"/>
        <end position="211"/>
    </location>
</feature>
<dbReference type="Proteomes" id="UP000694843">
    <property type="component" value="Unplaced"/>
</dbReference>
<evidence type="ECO:0000256" key="3">
    <source>
        <dbReference type="PROSITE-ProRule" id="PRU00023"/>
    </source>
</evidence>
<dbReference type="PANTHER" id="PTHR46680:SF3">
    <property type="entry name" value="NF-KAPPA-B INHIBITOR CACTUS"/>
    <property type="match status" value="1"/>
</dbReference>
<dbReference type="InterPro" id="IPR051070">
    <property type="entry name" value="NF-kappa-B_inhibitor"/>
</dbReference>
<dbReference type="GO" id="GO:0051059">
    <property type="term" value="F:NF-kappaB binding"/>
    <property type="evidence" value="ECO:0007669"/>
    <property type="project" value="TreeGrafter"/>
</dbReference>
<dbReference type="GO" id="GO:0005829">
    <property type="term" value="C:cytosol"/>
    <property type="evidence" value="ECO:0007669"/>
    <property type="project" value="TreeGrafter"/>
</dbReference>
<dbReference type="Gene3D" id="1.25.40.20">
    <property type="entry name" value="Ankyrin repeat-containing domain"/>
    <property type="match status" value="1"/>
</dbReference>
<evidence type="ECO:0000256" key="1">
    <source>
        <dbReference type="ARBA" id="ARBA00022737"/>
    </source>
</evidence>
<dbReference type="Pfam" id="PF12796">
    <property type="entry name" value="Ank_2"/>
    <property type="match status" value="2"/>
</dbReference>
<dbReference type="RefSeq" id="XP_018023690.1">
    <property type="nucleotide sequence ID" value="XM_018168201.2"/>
</dbReference>
<dbReference type="GO" id="GO:0071356">
    <property type="term" value="P:cellular response to tumor necrosis factor"/>
    <property type="evidence" value="ECO:0007669"/>
    <property type="project" value="TreeGrafter"/>
</dbReference>
<dbReference type="InterPro" id="IPR002110">
    <property type="entry name" value="Ankyrin_rpt"/>
</dbReference>
<feature type="repeat" description="ANK" evidence="3">
    <location>
        <begin position="298"/>
        <end position="330"/>
    </location>
</feature>
<dbReference type="PROSITE" id="PS50088">
    <property type="entry name" value="ANK_REPEAT"/>
    <property type="match status" value="3"/>
</dbReference>
<feature type="region of interest" description="Disordered" evidence="4">
    <location>
        <begin position="57"/>
        <end position="93"/>
    </location>
</feature>
<feature type="region of interest" description="Disordered" evidence="4">
    <location>
        <begin position="120"/>
        <end position="154"/>
    </location>
</feature>
<name>A0A8B7PCF0_HYAAZ</name>
<feature type="compositionally biased region" description="Polar residues" evidence="4">
    <location>
        <begin position="120"/>
        <end position="142"/>
    </location>
</feature>
<organism evidence="5 6">
    <name type="scientific">Hyalella azteca</name>
    <name type="common">Amphipod</name>
    <dbReference type="NCBI Taxonomy" id="294128"/>
    <lineage>
        <taxon>Eukaryota</taxon>
        <taxon>Metazoa</taxon>
        <taxon>Ecdysozoa</taxon>
        <taxon>Arthropoda</taxon>
        <taxon>Crustacea</taxon>
        <taxon>Multicrustacea</taxon>
        <taxon>Malacostraca</taxon>
        <taxon>Eumalacostraca</taxon>
        <taxon>Peracarida</taxon>
        <taxon>Amphipoda</taxon>
        <taxon>Senticaudata</taxon>
        <taxon>Talitrida</taxon>
        <taxon>Talitroidea</taxon>
        <taxon>Hyalellidae</taxon>
        <taxon>Hyalella</taxon>
    </lineage>
</organism>
<evidence type="ECO:0000313" key="5">
    <source>
        <dbReference type="Proteomes" id="UP000694843"/>
    </source>
</evidence>
<dbReference type="InterPro" id="IPR036770">
    <property type="entry name" value="Ankyrin_rpt-contain_sf"/>
</dbReference>
<feature type="region of interest" description="Disordered" evidence="4">
    <location>
        <begin position="1"/>
        <end position="38"/>
    </location>
</feature>
<feature type="repeat" description="ANK" evidence="3">
    <location>
        <begin position="212"/>
        <end position="244"/>
    </location>
</feature>
<evidence type="ECO:0000256" key="4">
    <source>
        <dbReference type="SAM" id="MobiDB-lite"/>
    </source>
</evidence>
<dbReference type="OMA" id="PMRAIDS"/>
<accession>A0A8B7PCF0</accession>
<gene>
    <name evidence="6" type="primary">LOC108679557</name>
</gene>
<feature type="compositionally biased region" description="Polar residues" evidence="4">
    <location>
        <begin position="59"/>
        <end position="82"/>
    </location>
</feature>
<dbReference type="AlphaFoldDB" id="A0A8B7PCF0"/>
<proteinExistence type="predicted"/>
<keyword evidence="1" id="KW-0677">Repeat</keyword>
<evidence type="ECO:0000313" key="6">
    <source>
        <dbReference type="RefSeq" id="XP_018023690.1"/>
    </source>
</evidence>
<evidence type="ECO:0000256" key="2">
    <source>
        <dbReference type="ARBA" id="ARBA00023043"/>
    </source>
</evidence>
<sequence>MWQTGGVTRPEGHSKRSNDEGGSLSPGGDNYKSVYDSHSDSGFLSGSNLVSSSSVEDYNLSTNNQPSQTLLSRTLSGSSNDASHGGHHLDSQLSSSAITSSGCLDSGIDISDQMNSLQLRSSTQNYEDSVENNTSDDPSNSRISEDSHSRRDAGCNLEISRSHVTLLREVFSPDKDGDTQLHVAVMRGFIEVVYHITRLLPHQAFLDLANNSGRTALHLAVSAGVPAIARHLIVCGASPVARDLRGNTPLHVACGRKDAAMVTHLTRPVTVTEVMNAHLSYAPTHTPGLVAADLTNYQGETCVHVAAMAGDKEILQHLTWYGADVNAKECRSGRTALHLAVEARDPELVAHIVTACRASVTIETYARLSPYQLALANGATGIATQLLDLGAPAQLLPAAYTLDDDDDEDYDDQYSYTQETESGSTMNGWRDVDDIRLAGVSVHHSSLSANQALGPPVSTAPQTINADLYF</sequence>
<dbReference type="GeneID" id="108679557"/>